<protein>
    <recommendedName>
        <fullName evidence="4">PrgI family protein</fullName>
    </recommendedName>
</protein>
<dbReference type="InterPro" id="IPR024414">
    <property type="entry name" value="Uncharacterised_PrgI"/>
</dbReference>
<keyword evidence="1" id="KW-0472">Membrane</keyword>
<feature type="transmembrane region" description="Helical" evidence="1">
    <location>
        <begin position="20"/>
        <end position="39"/>
    </location>
</feature>
<gene>
    <name evidence="2" type="ORF">CVU83_00765</name>
</gene>
<comment type="caution">
    <text evidence="2">The sequence shown here is derived from an EMBL/GenBank/DDBJ whole genome shotgun (WGS) entry which is preliminary data.</text>
</comment>
<dbReference type="AlphaFoldDB" id="A0A2N2E2W3"/>
<evidence type="ECO:0000313" key="2">
    <source>
        <dbReference type="EMBL" id="PKM89057.1"/>
    </source>
</evidence>
<dbReference type="Pfam" id="PF12666">
    <property type="entry name" value="PrgI"/>
    <property type="match status" value="1"/>
</dbReference>
<keyword evidence="1" id="KW-0812">Transmembrane</keyword>
<organism evidence="2 3">
    <name type="scientific">Candidatus Falkowbacteria bacterium HGW-Falkowbacteria-2</name>
    <dbReference type="NCBI Taxonomy" id="2013769"/>
    <lineage>
        <taxon>Bacteria</taxon>
        <taxon>Candidatus Falkowiibacteriota</taxon>
    </lineage>
</organism>
<evidence type="ECO:0000256" key="1">
    <source>
        <dbReference type="SAM" id="Phobius"/>
    </source>
</evidence>
<name>A0A2N2E2W3_9BACT</name>
<evidence type="ECO:0008006" key="4">
    <source>
        <dbReference type="Google" id="ProtNLM"/>
    </source>
</evidence>
<dbReference type="EMBL" id="PHAH01000006">
    <property type="protein sequence ID" value="PKM89057.1"/>
    <property type="molecule type" value="Genomic_DNA"/>
</dbReference>
<sequence length="143" mass="16331">MQQFTVPQFIDVESKIIGPITTRQFLIFLGAATIIGISYKIFDFTLFLTTAIVVFLIATVFAFIKINGRPFHFFILNLVQTFRRPNLRVWNHRQGDIVSMPEAPITKAEVHAKPKEIYRSSRLADLALVVDTKGRYRGDGEDN</sequence>
<evidence type="ECO:0000313" key="3">
    <source>
        <dbReference type="Proteomes" id="UP000233325"/>
    </source>
</evidence>
<accession>A0A2N2E2W3</accession>
<feature type="transmembrane region" description="Helical" evidence="1">
    <location>
        <begin position="45"/>
        <end position="64"/>
    </location>
</feature>
<dbReference type="Proteomes" id="UP000233325">
    <property type="component" value="Unassembled WGS sequence"/>
</dbReference>
<keyword evidence="1" id="KW-1133">Transmembrane helix</keyword>
<reference evidence="2 3" key="1">
    <citation type="journal article" date="2017" name="ISME J.">
        <title>Potential for microbial H2 and metal transformations associated with novel bacteria and archaea in deep terrestrial subsurface sediments.</title>
        <authorList>
            <person name="Hernsdorf A.W."/>
            <person name="Amano Y."/>
            <person name="Miyakawa K."/>
            <person name="Ise K."/>
            <person name="Suzuki Y."/>
            <person name="Anantharaman K."/>
            <person name="Probst A."/>
            <person name="Burstein D."/>
            <person name="Thomas B.C."/>
            <person name="Banfield J.F."/>
        </authorList>
    </citation>
    <scope>NUCLEOTIDE SEQUENCE [LARGE SCALE GENOMIC DNA]</scope>
    <source>
        <strain evidence="2">HGW-Falkowbacteria-2</strain>
    </source>
</reference>
<proteinExistence type="predicted"/>